<protein>
    <submittedName>
        <fullName evidence="1">Uncharacterized protein</fullName>
    </submittedName>
</protein>
<evidence type="ECO:0000313" key="2">
    <source>
        <dbReference type="Proteomes" id="UP001479290"/>
    </source>
</evidence>
<reference evidence="1 2" key="1">
    <citation type="submission" date="2024-05" db="EMBL/GenBank/DDBJ databases">
        <title>A high-quality chromosomal-level genome assembly of Topmouth culter (Culter alburnus).</title>
        <authorList>
            <person name="Zhao H."/>
        </authorList>
    </citation>
    <scope>NUCLEOTIDE SEQUENCE [LARGE SCALE GENOMIC DNA]</scope>
    <source>
        <strain evidence="1">CATC2023</strain>
        <tissue evidence="1">Muscle</tissue>
    </source>
</reference>
<accession>A0AAW1ZD89</accession>
<proteinExistence type="predicted"/>
<dbReference type="EMBL" id="JAWDJR010000017">
    <property type="protein sequence ID" value="KAK9959325.1"/>
    <property type="molecule type" value="Genomic_DNA"/>
</dbReference>
<sequence>MLSSRAKSFLRESVEKEAWRRRASVDTIGKQFTSPVCTFNGTELQAWLEGNNWLKTGDVDRSDTATLWAPLEEPADALTALKDPTLLLPDHYPLTPLIFILTRV</sequence>
<gene>
    <name evidence="1" type="ORF">ABG768_009455</name>
</gene>
<comment type="caution">
    <text evidence="1">The sequence shown here is derived from an EMBL/GenBank/DDBJ whole genome shotgun (WGS) entry which is preliminary data.</text>
</comment>
<dbReference type="AlphaFoldDB" id="A0AAW1ZD89"/>
<organism evidence="1 2">
    <name type="scientific">Culter alburnus</name>
    <name type="common">Topmouth culter</name>
    <dbReference type="NCBI Taxonomy" id="194366"/>
    <lineage>
        <taxon>Eukaryota</taxon>
        <taxon>Metazoa</taxon>
        <taxon>Chordata</taxon>
        <taxon>Craniata</taxon>
        <taxon>Vertebrata</taxon>
        <taxon>Euteleostomi</taxon>
        <taxon>Actinopterygii</taxon>
        <taxon>Neopterygii</taxon>
        <taxon>Teleostei</taxon>
        <taxon>Ostariophysi</taxon>
        <taxon>Cypriniformes</taxon>
        <taxon>Xenocyprididae</taxon>
        <taxon>Xenocypridinae</taxon>
        <taxon>Culter</taxon>
    </lineage>
</organism>
<dbReference type="Proteomes" id="UP001479290">
    <property type="component" value="Unassembled WGS sequence"/>
</dbReference>
<keyword evidence="2" id="KW-1185">Reference proteome</keyword>
<name>A0AAW1ZD89_CULAL</name>
<evidence type="ECO:0000313" key="1">
    <source>
        <dbReference type="EMBL" id="KAK9959325.1"/>
    </source>
</evidence>